<dbReference type="RefSeq" id="WP_074834524.1">
    <property type="nucleotide sequence ID" value="NZ_CATMKJ010000003.1"/>
</dbReference>
<dbReference type="GeneID" id="80816615"/>
<protein>
    <submittedName>
        <fullName evidence="1">Uncharacterized protein</fullName>
    </submittedName>
</protein>
<evidence type="ECO:0000313" key="2">
    <source>
        <dbReference type="Proteomes" id="UP000182932"/>
    </source>
</evidence>
<dbReference type="EMBL" id="FNYY01000001">
    <property type="protein sequence ID" value="SEI60015.1"/>
    <property type="molecule type" value="Genomic_DNA"/>
</dbReference>
<dbReference type="InterPro" id="IPR006311">
    <property type="entry name" value="TAT_signal"/>
</dbReference>
<sequence>MLNRRRFLTAAATAPFLRPARAAGDAPDFATRDAARAWRAAGGRLDAGQRFTAGGIGYLWQPGARWIPDMADVVPLGAPRPEHFGALPDLRWRQLREGDLDGLNGAVYGPLRAGGSNAINGFLLADRYARAQGAGRCRAEGDYLVRSYSRVRAGGREDRWAFPFFAERPEQIRVALYRAEVFAALRHDPGLDRAALAEQVHVELSPADYEIELSPDGLGGVLHYRPEAGQYIDICRQFDLTAEWRHSGVLWTDFQTFQCGLNLAASGAAWEGDRIIGRYSYYGSKPANRGQNGVVAGAITGYYTTEAQPRRRDVRLRARVCRAASVRGDENDRYVDSDPSILTAAVGWIDSPVFQVGTFGRTNTPSNMLFLAHWSGRYRPPAGRETLDKAGYPLTETWHPENVTLEFLSPIDRATHGFTKGWELAAVAGAHVGRAEHVGVSHPYWIGVGDVSDAFANPAQRGRVNRAPIRVGHQTAIEIAPDPETEYYGVLYKGTGTSKFETYPGTDIAVQRHGELNVTCEGHSIAAVQGTLEAIRLRQFRGRVDLGDCWLTGARKALYALGGEGRWTARIHRYDGLIHSQNHAFGRLEGPVFAGTAERRTGPPDRGGPAVFAEGQVFATRTRAAAHAGAQWLPIEALSDPWHDINAGDRLDIAAPDGRLISVYATGLFVNGTVRIGITPLPLDVAAGTTVRIDQSAGLEIASAPRTATRLRLFTSVGRIRRAPF</sequence>
<gene>
    <name evidence="1" type="ORF">SAMN04487940_101345</name>
</gene>
<organism evidence="1 2">
    <name type="scientific">Marinovum algicola</name>
    <dbReference type="NCBI Taxonomy" id="42444"/>
    <lineage>
        <taxon>Bacteria</taxon>
        <taxon>Pseudomonadati</taxon>
        <taxon>Pseudomonadota</taxon>
        <taxon>Alphaproteobacteria</taxon>
        <taxon>Rhodobacterales</taxon>
        <taxon>Roseobacteraceae</taxon>
        <taxon>Marinovum</taxon>
    </lineage>
</organism>
<proteinExistence type="predicted"/>
<reference evidence="1 2" key="1">
    <citation type="submission" date="2016-10" db="EMBL/GenBank/DDBJ databases">
        <authorList>
            <person name="Varghese N."/>
            <person name="Submissions S."/>
        </authorList>
    </citation>
    <scope>NUCLEOTIDE SEQUENCE [LARGE SCALE GENOMIC DNA]</scope>
    <source>
        <strain evidence="1 2">FF3</strain>
    </source>
</reference>
<comment type="caution">
    <text evidence="1">The sequence shown here is derived from an EMBL/GenBank/DDBJ whole genome shotgun (WGS) entry which is preliminary data.</text>
</comment>
<keyword evidence="2" id="KW-1185">Reference proteome</keyword>
<dbReference type="PROSITE" id="PS51318">
    <property type="entry name" value="TAT"/>
    <property type="match status" value="1"/>
</dbReference>
<accession>A0A975W6H8</accession>
<name>A0A975W6H8_9RHOB</name>
<evidence type="ECO:0000313" key="1">
    <source>
        <dbReference type="EMBL" id="SEI60015.1"/>
    </source>
</evidence>
<dbReference type="AlphaFoldDB" id="A0A975W6H8"/>
<dbReference type="Proteomes" id="UP000182932">
    <property type="component" value="Unassembled WGS sequence"/>
</dbReference>